<dbReference type="InterPro" id="IPR009100">
    <property type="entry name" value="AcylCoA_DH/oxidase_NM_dom_sf"/>
</dbReference>
<evidence type="ECO:0000256" key="2">
    <source>
        <dbReference type="ARBA" id="ARBA00009347"/>
    </source>
</evidence>
<dbReference type="GO" id="GO:0050660">
    <property type="term" value="F:flavin adenine dinucleotide binding"/>
    <property type="evidence" value="ECO:0007669"/>
    <property type="project" value="InterPro"/>
</dbReference>
<keyword evidence="11" id="KW-1185">Reference proteome</keyword>
<gene>
    <name evidence="10" type="ORF">HZF05_01005</name>
</gene>
<evidence type="ECO:0000313" key="11">
    <source>
        <dbReference type="Proteomes" id="UP000570166"/>
    </source>
</evidence>
<dbReference type="GO" id="GO:0016627">
    <property type="term" value="F:oxidoreductase activity, acting on the CH-CH group of donors"/>
    <property type="evidence" value="ECO:0007669"/>
    <property type="project" value="InterPro"/>
</dbReference>
<dbReference type="GO" id="GO:0005886">
    <property type="term" value="C:plasma membrane"/>
    <property type="evidence" value="ECO:0007669"/>
    <property type="project" value="TreeGrafter"/>
</dbReference>
<evidence type="ECO:0000256" key="1">
    <source>
        <dbReference type="ARBA" id="ARBA00001974"/>
    </source>
</evidence>
<evidence type="ECO:0000256" key="3">
    <source>
        <dbReference type="ARBA" id="ARBA00022630"/>
    </source>
</evidence>
<feature type="domain" description="Acyl-CoA dehydrogenase/oxidase N-terminal" evidence="9">
    <location>
        <begin position="6"/>
        <end position="120"/>
    </location>
</feature>
<dbReference type="InterPro" id="IPR037069">
    <property type="entry name" value="AcylCoA_DH/ox_N_sf"/>
</dbReference>
<dbReference type="SUPFAM" id="SSF47203">
    <property type="entry name" value="Acyl-CoA dehydrogenase C-terminal domain-like"/>
    <property type="match status" value="1"/>
</dbReference>
<keyword evidence="5 6" id="KW-0560">Oxidoreductase</keyword>
<dbReference type="SUPFAM" id="SSF56645">
    <property type="entry name" value="Acyl-CoA dehydrogenase NM domain-like"/>
    <property type="match status" value="1"/>
</dbReference>
<proteinExistence type="inferred from homology"/>
<evidence type="ECO:0000259" key="8">
    <source>
        <dbReference type="Pfam" id="PF02770"/>
    </source>
</evidence>
<protein>
    <submittedName>
        <fullName evidence="10">Acyl-CoA dehydrogenase family protein</fullName>
    </submittedName>
</protein>
<dbReference type="InterPro" id="IPR052161">
    <property type="entry name" value="Mycobact_Acyl-CoA_DH"/>
</dbReference>
<evidence type="ECO:0000313" key="10">
    <source>
        <dbReference type="EMBL" id="MBA2932661.1"/>
    </source>
</evidence>
<dbReference type="InterPro" id="IPR009075">
    <property type="entry name" value="AcylCo_DH/oxidase_C"/>
</dbReference>
<name>A0A838KZZ7_9SPHN</name>
<keyword evidence="4 6" id="KW-0274">FAD</keyword>
<dbReference type="EMBL" id="JACEIB010000001">
    <property type="protein sequence ID" value="MBA2932661.1"/>
    <property type="molecule type" value="Genomic_DNA"/>
</dbReference>
<dbReference type="InterPro" id="IPR036250">
    <property type="entry name" value="AcylCo_DH-like_C"/>
</dbReference>
<organism evidence="10 11">
    <name type="scientific">Sphingomonas chungangi</name>
    <dbReference type="NCBI Taxonomy" id="2683589"/>
    <lineage>
        <taxon>Bacteria</taxon>
        <taxon>Pseudomonadati</taxon>
        <taxon>Pseudomonadota</taxon>
        <taxon>Alphaproteobacteria</taxon>
        <taxon>Sphingomonadales</taxon>
        <taxon>Sphingomonadaceae</taxon>
        <taxon>Sphingomonas</taxon>
    </lineage>
</organism>
<evidence type="ECO:0000256" key="4">
    <source>
        <dbReference type="ARBA" id="ARBA00022827"/>
    </source>
</evidence>
<dbReference type="RefSeq" id="WP_160364764.1">
    <property type="nucleotide sequence ID" value="NZ_JACEIB010000001.1"/>
</dbReference>
<dbReference type="Gene3D" id="1.20.140.10">
    <property type="entry name" value="Butyryl-CoA Dehydrogenase, subunit A, domain 3"/>
    <property type="match status" value="1"/>
</dbReference>
<sequence>MDLRFSPEEEAFREEVRTFLKEKLPARIADKVRTGKRLTKADMVEWHGLLNERGWYANHWPKDYGGPGWSVAQAAIFDVESALAHAPRIVPFGVSMLGPVLIKYGSQAQKDYWLPRILDGTDWWCQGYSEPGAGSDLASLKTAAVRDGDHYVVNGQKTWTTLGQYADMIFCLVRTSTEGKKQEGISFLLIDMKTPGVEVRPIILLDGEHEVNEVFFTDVRVPVENLVGEENKGWTYAKYLLTYERAGLAGVGGSMAAFDHLKEIARSQRKGGRPLAEDPLFAARLARLEIDLENMKTTNLRVLAASGSGGSAPLEMSAMLKIRGTEIRQEITSLTRRALGPYAQPFVSEALDEGFNGDPIGPDYAAPVAADYFNNRKLSIFGGSNEVQREIITKAMLEL</sequence>
<keyword evidence="3 6" id="KW-0285">Flavoprotein</keyword>
<accession>A0A838KZZ7</accession>
<evidence type="ECO:0000256" key="5">
    <source>
        <dbReference type="ARBA" id="ARBA00023002"/>
    </source>
</evidence>
<dbReference type="Gene3D" id="2.40.110.10">
    <property type="entry name" value="Butyryl-CoA Dehydrogenase, subunit A, domain 2"/>
    <property type="match status" value="1"/>
</dbReference>
<comment type="cofactor">
    <cofactor evidence="1 6">
        <name>FAD</name>
        <dbReference type="ChEBI" id="CHEBI:57692"/>
    </cofactor>
</comment>
<dbReference type="Gene3D" id="1.10.540.10">
    <property type="entry name" value="Acyl-CoA dehydrogenase/oxidase, N-terminal domain"/>
    <property type="match status" value="1"/>
</dbReference>
<comment type="similarity">
    <text evidence="2 6">Belongs to the acyl-CoA dehydrogenase family.</text>
</comment>
<dbReference type="Pfam" id="PF02771">
    <property type="entry name" value="Acyl-CoA_dh_N"/>
    <property type="match status" value="1"/>
</dbReference>
<dbReference type="AlphaFoldDB" id="A0A838KZZ7"/>
<dbReference type="InterPro" id="IPR013786">
    <property type="entry name" value="AcylCoA_DH/ox_N"/>
</dbReference>
<dbReference type="PANTHER" id="PTHR43292:SF3">
    <property type="entry name" value="ACYL-COA DEHYDROGENASE FADE29"/>
    <property type="match status" value="1"/>
</dbReference>
<evidence type="ECO:0000259" key="7">
    <source>
        <dbReference type="Pfam" id="PF00441"/>
    </source>
</evidence>
<reference evidence="10 11" key="1">
    <citation type="submission" date="2020-07" db="EMBL/GenBank/DDBJ databases">
        <authorList>
            <person name="Sun Q."/>
        </authorList>
    </citation>
    <scope>NUCLEOTIDE SEQUENCE [LARGE SCALE GENOMIC DNA]</scope>
    <source>
        <strain evidence="10 11">CGMCC 1.13654</strain>
    </source>
</reference>
<dbReference type="Pfam" id="PF00441">
    <property type="entry name" value="Acyl-CoA_dh_1"/>
    <property type="match status" value="1"/>
</dbReference>
<dbReference type="PANTHER" id="PTHR43292">
    <property type="entry name" value="ACYL-COA DEHYDROGENASE"/>
    <property type="match status" value="1"/>
</dbReference>
<evidence type="ECO:0000259" key="9">
    <source>
        <dbReference type="Pfam" id="PF02771"/>
    </source>
</evidence>
<feature type="domain" description="Acyl-CoA oxidase/dehydrogenase middle" evidence="8">
    <location>
        <begin position="125"/>
        <end position="219"/>
    </location>
</feature>
<feature type="domain" description="Acyl-CoA dehydrogenase/oxidase C-terminal" evidence="7">
    <location>
        <begin position="231"/>
        <end position="397"/>
    </location>
</feature>
<comment type="caution">
    <text evidence="10">The sequence shown here is derived from an EMBL/GenBank/DDBJ whole genome shotgun (WGS) entry which is preliminary data.</text>
</comment>
<dbReference type="Pfam" id="PF02770">
    <property type="entry name" value="Acyl-CoA_dh_M"/>
    <property type="match status" value="1"/>
</dbReference>
<dbReference type="FunFam" id="2.40.110.10:FF:000011">
    <property type="entry name" value="Acyl-CoA dehydrogenase FadE34"/>
    <property type="match status" value="1"/>
</dbReference>
<dbReference type="InterPro" id="IPR006091">
    <property type="entry name" value="Acyl-CoA_Oxase/DH_mid-dom"/>
</dbReference>
<dbReference type="Proteomes" id="UP000570166">
    <property type="component" value="Unassembled WGS sequence"/>
</dbReference>
<dbReference type="InterPro" id="IPR046373">
    <property type="entry name" value="Acyl-CoA_Oxase/DH_mid-dom_sf"/>
</dbReference>
<evidence type="ECO:0000256" key="6">
    <source>
        <dbReference type="RuleBase" id="RU362125"/>
    </source>
</evidence>